<keyword evidence="1" id="KW-0732">Signal</keyword>
<name>A0ABU1W1L6_9GAMM</name>
<feature type="signal peptide" evidence="1">
    <location>
        <begin position="1"/>
        <end position="24"/>
    </location>
</feature>
<reference evidence="2 3" key="1">
    <citation type="submission" date="2023-07" db="EMBL/GenBank/DDBJ databases">
        <title>Sorghum-associated microbial communities from plants grown in Nebraska, USA.</title>
        <authorList>
            <person name="Schachtman D."/>
        </authorList>
    </citation>
    <scope>NUCLEOTIDE SEQUENCE [LARGE SCALE GENOMIC DNA]</scope>
    <source>
        <strain evidence="2 3">4138</strain>
    </source>
</reference>
<organism evidence="2 3">
    <name type="scientific">Rheinheimera soli</name>
    <dbReference type="NCBI Taxonomy" id="443616"/>
    <lineage>
        <taxon>Bacteria</taxon>
        <taxon>Pseudomonadati</taxon>
        <taxon>Pseudomonadota</taxon>
        <taxon>Gammaproteobacteria</taxon>
        <taxon>Chromatiales</taxon>
        <taxon>Chromatiaceae</taxon>
        <taxon>Rheinheimera</taxon>
    </lineage>
</organism>
<feature type="chain" id="PRO_5045056265" evidence="1">
    <location>
        <begin position="25"/>
        <end position="466"/>
    </location>
</feature>
<evidence type="ECO:0000313" key="2">
    <source>
        <dbReference type="EMBL" id="MDR7121864.1"/>
    </source>
</evidence>
<comment type="caution">
    <text evidence="2">The sequence shown here is derived from an EMBL/GenBank/DDBJ whole genome shotgun (WGS) entry which is preliminary data.</text>
</comment>
<accession>A0ABU1W1L6</accession>
<proteinExistence type="predicted"/>
<dbReference type="EMBL" id="JAVDWR010000009">
    <property type="protein sequence ID" value="MDR7121864.1"/>
    <property type="molecule type" value="Genomic_DNA"/>
</dbReference>
<evidence type="ECO:0000313" key="3">
    <source>
        <dbReference type="Proteomes" id="UP001257909"/>
    </source>
</evidence>
<gene>
    <name evidence="2" type="ORF">J2W69_002821</name>
</gene>
<dbReference type="RefSeq" id="WP_310279533.1">
    <property type="nucleotide sequence ID" value="NZ_JAVDWR010000009.1"/>
</dbReference>
<keyword evidence="3" id="KW-1185">Reference proteome</keyword>
<protein>
    <submittedName>
        <fullName evidence="2">Outer membrane protein assembly factor BamE (Lipoprotein component of BamABCDE complex)</fullName>
    </submittedName>
</protein>
<sequence length="466" mass="51287">MKITLFPAALCAVLSGLFSATLAAAPLPEILDYYPECFSGQTELAVASVRLKTDDPIAGLSAAPGFQQLLQQLQQKAAASGAEALTIEKIEKSAPVQFQNRHNDDHTATVKVSAKLLHYCADNKTLSERQPPYNSSGNKIIKSTKLISIAAKQIVIQHDTPADLYKDPANYIVSVQQGVAGVLPGQSKAQVMALLGQPSIQIQLNNQQQMWGYGRKLWLTFADTLLWISTDSDLLSNYALNRIDLRDAYDNTNWSIEGKVPLKSRESVVLATLPGQFQKQAGYLVQQQNQRQLALQFESFKNNNSNTTEQLLTGFTLSGAEKTAATTATYSSQPIQNWLQQLKGSPDPGSDLNSLQSQVPVHQLHRGTDGSWLLVGNYLSLQYSHERLAKLHLGESMFGQHDTKELHQLIVAAGYPLTKAEFMTKYPDAFDSGYELQLYLDDKTLVAVFNSEAETAVIEELTLTLN</sequence>
<evidence type="ECO:0000256" key="1">
    <source>
        <dbReference type="SAM" id="SignalP"/>
    </source>
</evidence>
<dbReference type="Proteomes" id="UP001257909">
    <property type="component" value="Unassembled WGS sequence"/>
</dbReference>